<dbReference type="EMBL" id="GDJX01017469">
    <property type="protein sequence ID" value="JAT50467.1"/>
    <property type="molecule type" value="Transcribed_RNA"/>
</dbReference>
<evidence type="ECO:0000256" key="1">
    <source>
        <dbReference type="SAM" id="MobiDB-lite"/>
    </source>
</evidence>
<reference evidence="2" key="1">
    <citation type="submission" date="2015-07" db="EMBL/GenBank/DDBJ databases">
        <title>Transcriptome Assembly of Anthurium amnicola.</title>
        <authorList>
            <person name="Suzuki J."/>
        </authorList>
    </citation>
    <scope>NUCLEOTIDE SEQUENCE</scope>
</reference>
<organism evidence="2">
    <name type="scientific">Anthurium amnicola</name>
    <dbReference type="NCBI Taxonomy" id="1678845"/>
    <lineage>
        <taxon>Eukaryota</taxon>
        <taxon>Viridiplantae</taxon>
        <taxon>Streptophyta</taxon>
        <taxon>Embryophyta</taxon>
        <taxon>Tracheophyta</taxon>
        <taxon>Spermatophyta</taxon>
        <taxon>Magnoliopsida</taxon>
        <taxon>Liliopsida</taxon>
        <taxon>Araceae</taxon>
        <taxon>Pothoideae</taxon>
        <taxon>Potheae</taxon>
        <taxon>Anthurium</taxon>
    </lineage>
</organism>
<feature type="compositionally biased region" description="Basic residues" evidence="1">
    <location>
        <begin position="54"/>
        <end position="64"/>
    </location>
</feature>
<dbReference type="PANTHER" id="PTHR34464">
    <property type="entry name" value="OS09G0376300 PROTEIN"/>
    <property type="match status" value="1"/>
</dbReference>
<dbReference type="PANTHER" id="PTHR34464:SF3">
    <property type="entry name" value="OS09G0376300 PROTEIN"/>
    <property type="match status" value="1"/>
</dbReference>
<feature type="compositionally biased region" description="Polar residues" evidence="1">
    <location>
        <begin position="28"/>
        <end position="37"/>
    </location>
</feature>
<evidence type="ECO:0000313" key="2">
    <source>
        <dbReference type="EMBL" id="JAT50467.1"/>
    </source>
</evidence>
<protein>
    <submittedName>
        <fullName evidence="2">Uncharacterized protein</fullName>
    </submittedName>
</protein>
<feature type="region of interest" description="Disordered" evidence="1">
    <location>
        <begin position="22"/>
        <end position="68"/>
    </location>
</feature>
<sequence length="171" mass="18163">MAMGFSRVPWWWLVGGGGGGGGKGNLHQEYNTNTSSVAYPPPVGTSPDSGAKVRSGRPRRRKWRSREERWGRVDRELDLAVVPSDGGGGCLSGSESDGPDLSVGWLEPHAPGFLGDAHSDVEGYFAVLVPCYERCDGGENPGPGVAVDSLDGYSSEGKKNVELWLSSLQNS</sequence>
<name>A0A1D1Y753_9ARAE</name>
<gene>
    <name evidence="2" type="ORF">g.86346</name>
</gene>
<accession>A0A1D1Y753</accession>
<proteinExistence type="predicted"/>
<dbReference type="AlphaFoldDB" id="A0A1D1Y753"/>